<dbReference type="RefSeq" id="WP_044433234.1">
    <property type="nucleotide sequence ID" value="NZ_BJYZ01000011.1"/>
</dbReference>
<proteinExistence type="predicted"/>
<dbReference type="AlphaFoldDB" id="A0A512DQ23"/>
<dbReference type="EMBL" id="BJYZ01000011">
    <property type="protein sequence ID" value="GEO38576.1"/>
    <property type="molecule type" value="Genomic_DNA"/>
</dbReference>
<comment type="caution">
    <text evidence="2">The sequence shown here is derived from an EMBL/GenBank/DDBJ whole genome shotgun (WGS) entry which is preliminary data.</text>
</comment>
<keyword evidence="3" id="KW-1185">Reference proteome</keyword>
<gene>
    <name evidence="2" type="ORF">SAE02_27240</name>
</gene>
<protein>
    <submittedName>
        <fullName evidence="2">Uncharacterized protein</fullName>
    </submittedName>
</protein>
<dbReference type="Proteomes" id="UP000321523">
    <property type="component" value="Unassembled WGS sequence"/>
</dbReference>
<organism evidence="2 3">
    <name type="scientific">Skermanella aerolata</name>
    <dbReference type="NCBI Taxonomy" id="393310"/>
    <lineage>
        <taxon>Bacteria</taxon>
        <taxon>Pseudomonadati</taxon>
        <taxon>Pseudomonadota</taxon>
        <taxon>Alphaproteobacteria</taxon>
        <taxon>Rhodospirillales</taxon>
        <taxon>Azospirillaceae</taxon>
        <taxon>Skermanella</taxon>
    </lineage>
</organism>
<reference evidence="2 3" key="1">
    <citation type="submission" date="2019-07" db="EMBL/GenBank/DDBJ databases">
        <title>Whole genome shotgun sequence of Skermanella aerolata NBRC 106429.</title>
        <authorList>
            <person name="Hosoyama A."/>
            <person name="Uohara A."/>
            <person name="Ohji S."/>
            <person name="Ichikawa N."/>
        </authorList>
    </citation>
    <scope>NUCLEOTIDE SEQUENCE [LARGE SCALE GENOMIC DNA]</scope>
    <source>
        <strain evidence="2 3">NBRC 106429</strain>
    </source>
</reference>
<sequence>MNNQFEVNEMLRRIAGDRLMSRFSEGPEEQLPVQMQAILALTAAVACWGFVGAVLYLGFSALRTALGPLSAFMA</sequence>
<evidence type="ECO:0000313" key="2">
    <source>
        <dbReference type="EMBL" id="GEO38576.1"/>
    </source>
</evidence>
<keyword evidence="1" id="KW-0812">Transmembrane</keyword>
<keyword evidence="1" id="KW-1133">Transmembrane helix</keyword>
<keyword evidence="1" id="KW-0472">Membrane</keyword>
<evidence type="ECO:0000256" key="1">
    <source>
        <dbReference type="SAM" id="Phobius"/>
    </source>
</evidence>
<accession>A0A512DQ23</accession>
<name>A0A512DQ23_9PROT</name>
<evidence type="ECO:0000313" key="3">
    <source>
        <dbReference type="Proteomes" id="UP000321523"/>
    </source>
</evidence>
<dbReference type="OrthoDB" id="7362308at2"/>
<feature type="transmembrane region" description="Helical" evidence="1">
    <location>
        <begin position="37"/>
        <end position="59"/>
    </location>
</feature>